<dbReference type="InterPro" id="IPR030678">
    <property type="entry name" value="Peptide/Ni-bd"/>
</dbReference>
<dbReference type="Proteomes" id="UP000007652">
    <property type="component" value="Unassembled WGS sequence"/>
</dbReference>
<dbReference type="InterPro" id="IPR023765">
    <property type="entry name" value="SBP_5_CS"/>
</dbReference>
<dbReference type="OrthoDB" id="9772924at2"/>
<comment type="caution">
    <text evidence="6">The sequence shown here is derived from an EMBL/GenBank/DDBJ whole genome shotgun (WGS) entry which is preliminary data.</text>
</comment>
<comment type="subcellular location">
    <subcellularLocation>
        <location evidence="1">Cell membrane</location>
        <topology evidence="1">Lipid-anchor</topology>
    </subcellularLocation>
</comment>
<reference evidence="6 7" key="1">
    <citation type="journal article" date="2011" name="J. Bacteriol.">
        <title>Draft genome sequence of Caloramator australicus strain RC3T, a thermoanaerobe from the Great Artesian Basin of Australia.</title>
        <authorList>
            <person name="Ogg C.D."/>
            <person name="Patel B.K.C."/>
        </authorList>
    </citation>
    <scope>NUCLEOTIDE SEQUENCE [LARGE SCALE GENOMIC DNA]</scope>
    <source>
        <strain evidence="6 7">RC3</strain>
    </source>
</reference>
<dbReference type="PROSITE" id="PS51257">
    <property type="entry name" value="PROKAR_LIPOPROTEIN"/>
    <property type="match status" value="1"/>
</dbReference>
<evidence type="ECO:0000256" key="2">
    <source>
        <dbReference type="ARBA" id="ARBA00005695"/>
    </source>
</evidence>
<dbReference type="PIRSF" id="PIRSF002741">
    <property type="entry name" value="MppA"/>
    <property type="match status" value="1"/>
</dbReference>
<dbReference type="STRING" id="857293.CAAU_0634"/>
<keyword evidence="3 4" id="KW-0732">Signal</keyword>
<dbReference type="FunFam" id="3.90.76.10:FF:000004">
    <property type="entry name" value="Peptide ABC transporter substrate-binding protein"/>
    <property type="match status" value="1"/>
</dbReference>
<dbReference type="PANTHER" id="PTHR30290">
    <property type="entry name" value="PERIPLASMIC BINDING COMPONENT OF ABC TRANSPORTER"/>
    <property type="match status" value="1"/>
</dbReference>
<feature type="domain" description="Solute-binding protein family 5" evidence="5">
    <location>
        <begin position="104"/>
        <end position="480"/>
    </location>
</feature>
<dbReference type="EMBL" id="CAKP01000027">
    <property type="protein sequence ID" value="CCJ32718.1"/>
    <property type="molecule type" value="Genomic_DNA"/>
</dbReference>
<dbReference type="Gene3D" id="3.10.105.10">
    <property type="entry name" value="Dipeptide-binding Protein, Domain 3"/>
    <property type="match status" value="1"/>
</dbReference>
<comment type="similarity">
    <text evidence="2">Belongs to the bacterial solute-binding protein 5 family.</text>
</comment>
<dbReference type="eggNOG" id="COG0747">
    <property type="taxonomic scope" value="Bacteria"/>
</dbReference>
<evidence type="ECO:0000256" key="4">
    <source>
        <dbReference type="SAM" id="SignalP"/>
    </source>
</evidence>
<dbReference type="CDD" id="cd08514">
    <property type="entry name" value="PBP2_AppA_like"/>
    <property type="match status" value="1"/>
</dbReference>
<dbReference type="GO" id="GO:0015833">
    <property type="term" value="P:peptide transport"/>
    <property type="evidence" value="ECO:0007669"/>
    <property type="project" value="TreeGrafter"/>
</dbReference>
<dbReference type="GO" id="GO:0043190">
    <property type="term" value="C:ATP-binding cassette (ABC) transporter complex"/>
    <property type="evidence" value="ECO:0007669"/>
    <property type="project" value="InterPro"/>
</dbReference>
<dbReference type="Pfam" id="PF00496">
    <property type="entry name" value="SBP_bac_5"/>
    <property type="match status" value="1"/>
</dbReference>
<sequence>MKKILSVFLGILIMVGTFSSCSKPSSNQGSSDNKSLNKSQIEIIQATNPEKLPQVARDRKDTLIVGTTAPNGTFNPIYSGSLYDSWVCSLIFDGLISNDAEGNPIPNVAEKWDISEDGKTYTFYIKKGIKFHDGKELTAEDVAFTFTAICDPNYDGPRTDAVMYLEGYEEYNKDKENKVKEVKGIKVIDPYTIQFTLTEAQAPAIWNFGYGILPKHYYVFEKGNIKKLKDLFLKPMGSGAYTLKNYKPGAEVVFEKNPNYWKGEPKIKTIVMKVTNANTVVQELTSGNVDIDAVGKPEMVELIKQAGFFNIYSYPSNSYGYIGLNLRDERFKDKRVRQALMYGLDRKGFINAYYKGNGQVCNAPVSPVSWAYTDEINQYEYNPDLANKLLDEAGWVKKEDGFRYKDGKKFIIHWMTYTGSKYVESLIPIVKDNWGKLGIEVVPELMEFGTLVEKVYDKREFEMYNMAWSLSIDPDPSGIFSKAQDVPGGNNSVGWVNEESEKLMKQGLTEFNQEKRKEIYKQWNKLANEELPYLFLSYNKDNVAVSCRVKGVNPSPYIDWTYDIQNVEIVDVK</sequence>
<dbReference type="InterPro" id="IPR039424">
    <property type="entry name" value="SBP_5"/>
</dbReference>
<dbReference type="GO" id="GO:0042597">
    <property type="term" value="C:periplasmic space"/>
    <property type="evidence" value="ECO:0007669"/>
    <property type="project" value="UniProtKB-ARBA"/>
</dbReference>
<dbReference type="PANTHER" id="PTHR30290:SF81">
    <property type="entry name" value="OLIGOPEPTIDE-BINDING PROTEIN OPPA"/>
    <property type="match status" value="1"/>
</dbReference>
<dbReference type="AlphaFoldDB" id="I7KST9"/>
<keyword evidence="7" id="KW-1185">Reference proteome</keyword>
<dbReference type="Gene3D" id="3.40.190.10">
    <property type="entry name" value="Periplasmic binding protein-like II"/>
    <property type="match status" value="1"/>
</dbReference>
<dbReference type="GO" id="GO:1904680">
    <property type="term" value="F:peptide transmembrane transporter activity"/>
    <property type="evidence" value="ECO:0007669"/>
    <property type="project" value="TreeGrafter"/>
</dbReference>
<dbReference type="PROSITE" id="PS01040">
    <property type="entry name" value="SBP_BACTERIAL_5"/>
    <property type="match status" value="1"/>
</dbReference>
<protein>
    <submittedName>
        <fullName evidence="6">Oligopeptide ABC transporter, periplasmic oligopeptide-binding protein OppA (TC 3.A.1.5.1)</fullName>
    </submittedName>
</protein>
<evidence type="ECO:0000256" key="3">
    <source>
        <dbReference type="ARBA" id="ARBA00022729"/>
    </source>
</evidence>
<dbReference type="Gene3D" id="3.90.76.10">
    <property type="entry name" value="Dipeptide-binding Protein, Domain 1"/>
    <property type="match status" value="1"/>
</dbReference>
<gene>
    <name evidence="6" type="ORF">CAAU_0634</name>
</gene>
<feature type="chain" id="PRO_5039441681" evidence="4">
    <location>
        <begin position="23"/>
        <end position="573"/>
    </location>
</feature>
<proteinExistence type="inferred from homology"/>
<name>I7KST9_9CLOT</name>
<dbReference type="RefSeq" id="WP_008907996.1">
    <property type="nucleotide sequence ID" value="NZ_CAKP01000027.1"/>
</dbReference>
<organism evidence="6 7">
    <name type="scientific">Caloramator australicus RC3</name>
    <dbReference type="NCBI Taxonomy" id="857293"/>
    <lineage>
        <taxon>Bacteria</taxon>
        <taxon>Bacillati</taxon>
        <taxon>Bacillota</taxon>
        <taxon>Clostridia</taxon>
        <taxon>Eubacteriales</taxon>
        <taxon>Clostridiaceae</taxon>
        <taxon>Caloramator</taxon>
    </lineage>
</organism>
<accession>I7KST9</accession>
<evidence type="ECO:0000313" key="7">
    <source>
        <dbReference type="Proteomes" id="UP000007652"/>
    </source>
</evidence>
<dbReference type="InterPro" id="IPR000914">
    <property type="entry name" value="SBP_5_dom"/>
</dbReference>
<evidence type="ECO:0000313" key="6">
    <source>
        <dbReference type="EMBL" id="CCJ32718.1"/>
    </source>
</evidence>
<dbReference type="SUPFAM" id="SSF53850">
    <property type="entry name" value="Periplasmic binding protein-like II"/>
    <property type="match status" value="1"/>
</dbReference>
<feature type="signal peptide" evidence="4">
    <location>
        <begin position="1"/>
        <end position="22"/>
    </location>
</feature>
<evidence type="ECO:0000259" key="5">
    <source>
        <dbReference type="Pfam" id="PF00496"/>
    </source>
</evidence>
<evidence type="ECO:0000256" key="1">
    <source>
        <dbReference type="ARBA" id="ARBA00004193"/>
    </source>
</evidence>